<dbReference type="PANTHER" id="PTHR43811:SF19">
    <property type="entry name" value="39 KDA FK506-BINDING NUCLEAR PROTEIN"/>
    <property type="match status" value="1"/>
</dbReference>
<evidence type="ECO:0000313" key="7">
    <source>
        <dbReference type="EMBL" id="KAF8408547.1"/>
    </source>
</evidence>
<evidence type="ECO:0000256" key="3">
    <source>
        <dbReference type="ARBA" id="ARBA00023110"/>
    </source>
</evidence>
<feature type="compositionally biased region" description="Acidic residues" evidence="5">
    <location>
        <begin position="69"/>
        <end position="82"/>
    </location>
</feature>
<comment type="catalytic activity">
    <reaction evidence="1">
        <text>[protein]-peptidylproline (omega=180) = [protein]-peptidylproline (omega=0)</text>
        <dbReference type="Rhea" id="RHEA:16237"/>
        <dbReference type="Rhea" id="RHEA-COMP:10747"/>
        <dbReference type="Rhea" id="RHEA-COMP:10748"/>
        <dbReference type="ChEBI" id="CHEBI:83833"/>
        <dbReference type="ChEBI" id="CHEBI:83834"/>
        <dbReference type="EC" id="5.2.1.8"/>
    </reaction>
</comment>
<evidence type="ECO:0000256" key="5">
    <source>
        <dbReference type="SAM" id="MobiDB-lite"/>
    </source>
</evidence>
<dbReference type="Gene3D" id="2.60.120.340">
    <property type="entry name" value="Nucleoplasmin core domain"/>
    <property type="match status" value="1"/>
</dbReference>
<feature type="region of interest" description="Disordered" evidence="5">
    <location>
        <begin position="203"/>
        <end position="428"/>
    </location>
</feature>
<feature type="compositionally biased region" description="Low complexity" evidence="5">
    <location>
        <begin position="361"/>
        <end position="373"/>
    </location>
</feature>
<feature type="compositionally biased region" description="Basic and acidic residues" evidence="5">
    <location>
        <begin position="327"/>
        <end position="341"/>
    </location>
</feature>
<dbReference type="PANTHER" id="PTHR43811">
    <property type="entry name" value="FKBP-TYPE PEPTIDYL-PROLYL CIS-TRANS ISOMERASE FKPA"/>
    <property type="match status" value="1"/>
</dbReference>
<evidence type="ECO:0000313" key="8">
    <source>
        <dbReference type="Proteomes" id="UP000655225"/>
    </source>
</evidence>
<dbReference type="GO" id="GO:0003755">
    <property type="term" value="F:peptidyl-prolyl cis-trans isomerase activity"/>
    <property type="evidence" value="ECO:0007669"/>
    <property type="project" value="UniProtKB-KW"/>
</dbReference>
<accession>A0A834ZU00</accession>
<evidence type="ECO:0000256" key="4">
    <source>
        <dbReference type="ARBA" id="ARBA00023235"/>
    </source>
</evidence>
<sequence>MRVIVQCNVGNWSPVFLCSLLPDKVETCPLEIEFDEENEVVFSVLGPGHVFLTGYFNNNNRRNQFNANNDDDTDSYGEDIAETESKESSYGDVEEDDSDSDDGFINDGDPGTLTPSPKPNSKTKGEAPIQLTPRFCLGRKKSGIASCRRLTKKYPVISTSEGNNDASQNQIFFKGGTHMVLDSDDEDNFPIGSLFNTKSSVEIAKEEEKSVEEPIKEGSDEKEVDDSNKITCSERKSHNVVLESASMEVDQRRDPQIPSNDVENGKSGIAKKKKKKRFEDEEKILQGGDDDQYQPTGDIKSDLYKENECQSKKKKTDNMIQGLAIVDELKEKLPNDNKKMIDSPPMKVNGKQKKCKEEGYLSNSNLPASNSASMEVDQRRDPQIPSNDVENGKSGIAKKKKKERFEDEEKILQGGDDDQYQPSGDIKSDLYMENECQSKKKKTDNMIQGLVIVDELKEKLPNDNKKMIDSPPMKVNGKQKKKKKCKEEGSLSNSNLPASNRYLDIDIDIVAAKNDTDVKREKDGQA</sequence>
<evidence type="ECO:0000259" key="6">
    <source>
        <dbReference type="Pfam" id="PF17800"/>
    </source>
</evidence>
<dbReference type="Proteomes" id="UP000655225">
    <property type="component" value="Unassembled WGS sequence"/>
</dbReference>
<feature type="region of interest" description="Disordered" evidence="5">
    <location>
        <begin position="462"/>
        <end position="498"/>
    </location>
</feature>
<feature type="compositionally biased region" description="Basic and acidic residues" evidence="5">
    <location>
        <begin position="203"/>
        <end position="237"/>
    </location>
</feature>
<dbReference type="InterPro" id="IPR041232">
    <property type="entry name" value="NPL"/>
</dbReference>
<feature type="domain" description="Nucleoplasmin-like" evidence="6">
    <location>
        <begin position="2"/>
        <end position="56"/>
    </location>
</feature>
<comment type="caution">
    <text evidence="7">The sequence shown here is derived from an EMBL/GenBank/DDBJ whole genome shotgun (WGS) entry which is preliminary data.</text>
</comment>
<proteinExistence type="predicted"/>
<protein>
    <recommendedName>
        <fullName evidence="2">peptidylprolyl isomerase</fullName>
        <ecNumber evidence="2">5.2.1.8</ecNumber>
    </recommendedName>
</protein>
<feature type="compositionally biased region" description="Polar residues" evidence="5">
    <location>
        <begin position="113"/>
        <end position="122"/>
    </location>
</feature>
<dbReference type="EC" id="5.2.1.8" evidence="2"/>
<evidence type="ECO:0000256" key="1">
    <source>
        <dbReference type="ARBA" id="ARBA00000971"/>
    </source>
</evidence>
<gene>
    <name evidence="7" type="ORF">HHK36_004610</name>
</gene>
<keyword evidence="8" id="KW-1185">Reference proteome</keyword>
<feature type="compositionally biased region" description="Basic and acidic residues" evidence="5">
    <location>
        <begin position="299"/>
        <end position="311"/>
    </location>
</feature>
<feature type="compositionally biased region" description="Acidic residues" evidence="5">
    <location>
        <begin position="92"/>
        <end position="104"/>
    </location>
</feature>
<dbReference type="AlphaFoldDB" id="A0A834ZU00"/>
<keyword evidence="4" id="KW-0413">Isomerase</keyword>
<dbReference type="EMBL" id="JABCRI010000003">
    <property type="protein sequence ID" value="KAF8408547.1"/>
    <property type="molecule type" value="Genomic_DNA"/>
</dbReference>
<keyword evidence="3" id="KW-0697">Rotamase</keyword>
<name>A0A834ZU00_TETSI</name>
<reference evidence="7 8" key="1">
    <citation type="submission" date="2020-04" db="EMBL/GenBank/DDBJ databases">
        <title>Plant Genome Project.</title>
        <authorList>
            <person name="Zhang R.-G."/>
        </authorList>
    </citation>
    <scope>NUCLEOTIDE SEQUENCE [LARGE SCALE GENOMIC DNA]</scope>
    <source>
        <strain evidence="7">YNK0</strain>
        <tissue evidence="7">Leaf</tissue>
    </source>
</reference>
<evidence type="ECO:0000256" key="2">
    <source>
        <dbReference type="ARBA" id="ARBA00013194"/>
    </source>
</evidence>
<feature type="region of interest" description="Disordered" evidence="5">
    <location>
        <begin position="62"/>
        <end position="130"/>
    </location>
</feature>
<organism evidence="7 8">
    <name type="scientific">Tetracentron sinense</name>
    <name type="common">Spur-leaf</name>
    <dbReference type="NCBI Taxonomy" id="13715"/>
    <lineage>
        <taxon>Eukaryota</taxon>
        <taxon>Viridiplantae</taxon>
        <taxon>Streptophyta</taxon>
        <taxon>Embryophyta</taxon>
        <taxon>Tracheophyta</taxon>
        <taxon>Spermatophyta</taxon>
        <taxon>Magnoliopsida</taxon>
        <taxon>Trochodendrales</taxon>
        <taxon>Trochodendraceae</taxon>
        <taxon>Tetracentron</taxon>
    </lineage>
</organism>
<dbReference type="Pfam" id="PF17800">
    <property type="entry name" value="NPL"/>
    <property type="match status" value="1"/>
</dbReference>
<dbReference type="OrthoDB" id="1927687at2759"/>